<dbReference type="InterPro" id="IPR058584">
    <property type="entry name" value="IMB1_TNPO1-like_TPR"/>
</dbReference>
<dbReference type="EMBL" id="CAJNNW010027594">
    <property type="protein sequence ID" value="CAE8692208.1"/>
    <property type="molecule type" value="Genomic_DNA"/>
</dbReference>
<dbReference type="Pfam" id="PF25574">
    <property type="entry name" value="TPR_IMB1"/>
    <property type="match status" value="1"/>
</dbReference>
<dbReference type="InterPro" id="IPR011989">
    <property type="entry name" value="ARM-like"/>
</dbReference>
<feature type="non-terminal residue" evidence="3">
    <location>
        <position position="478"/>
    </location>
</feature>
<evidence type="ECO:0000313" key="4">
    <source>
        <dbReference type="Proteomes" id="UP000626109"/>
    </source>
</evidence>
<protein>
    <recommendedName>
        <fullName evidence="2">Importin subunit beta-1/Transportin-1-like TPR repeats domain-containing protein</fullName>
    </recommendedName>
</protein>
<accession>A0A813JY05</accession>
<comment type="caution">
    <text evidence="3">The sequence shown here is derived from an EMBL/GenBank/DDBJ whole genome shotgun (WGS) entry which is preliminary data.</text>
</comment>
<dbReference type="Proteomes" id="UP000626109">
    <property type="component" value="Unassembled WGS sequence"/>
</dbReference>
<name>A0A813JY05_POLGL</name>
<dbReference type="SUPFAM" id="SSF48371">
    <property type="entry name" value="ARM repeat"/>
    <property type="match status" value="1"/>
</dbReference>
<dbReference type="InterPro" id="IPR016024">
    <property type="entry name" value="ARM-type_fold"/>
</dbReference>
<evidence type="ECO:0000256" key="1">
    <source>
        <dbReference type="ARBA" id="ARBA00022737"/>
    </source>
</evidence>
<reference evidence="3" key="1">
    <citation type="submission" date="2021-02" db="EMBL/GenBank/DDBJ databases">
        <authorList>
            <person name="Dougan E. K."/>
            <person name="Rhodes N."/>
            <person name="Thang M."/>
            <person name="Chan C."/>
        </authorList>
    </citation>
    <scope>NUCLEOTIDE SEQUENCE</scope>
</reference>
<feature type="domain" description="Importin subunit beta-1/Transportin-1-like TPR repeats" evidence="2">
    <location>
        <begin position="27"/>
        <end position="297"/>
    </location>
</feature>
<dbReference type="Gene3D" id="1.25.10.10">
    <property type="entry name" value="Leucine-rich Repeat Variant"/>
    <property type="match status" value="1"/>
</dbReference>
<gene>
    <name evidence="3" type="ORF">PGLA2088_LOCUS27782</name>
</gene>
<organism evidence="3 4">
    <name type="scientific">Polarella glacialis</name>
    <name type="common">Dinoflagellate</name>
    <dbReference type="NCBI Taxonomy" id="89957"/>
    <lineage>
        <taxon>Eukaryota</taxon>
        <taxon>Sar</taxon>
        <taxon>Alveolata</taxon>
        <taxon>Dinophyceae</taxon>
        <taxon>Suessiales</taxon>
        <taxon>Suessiaceae</taxon>
        <taxon>Polarella</taxon>
    </lineage>
</organism>
<keyword evidence="1" id="KW-0677">Repeat</keyword>
<sequence>ASAAAWALGRVLDVNPIAIPDAVQASLFEVVVSRLSREPRLAEEFCYCLDGIVDQQAAVLEPELFGPVVESLLQGAVRSEAGGRARVALLRSLAELVGRAADDCVPRMEPALVELLRAAEAELDSGRAPASTVVGCLRALILRLPAERVVSHAEALLGLFVRSLTAQHAANGSFDEDCLRAVGTLATALGARFQAGMPSFGPLLLAALRSPEEPEACLAALSALSNVAGALGSQLFPSAPAALEALASLLRRHGTASDQLPLEPRLRPRAVHCLGDILLALGANTPNLEAVLALLADEAEAAGAVAGVMPAKAGLEGYENTAGVPLARQPVFLLCKPRLGRGSTAGPGTPPASVAADATRRREILDAVLGAYEALFRACRNSGTTSVPPALLGACLPSALQLGLRLATPEDVPQNTLRLVLKFLGPLAAEMPAELRAHLSSHPDAAACVSKLASFGSVSPNKATRELSAALGQLLSST</sequence>
<proteinExistence type="predicted"/>
<dbReference type="AlphaFoldDB" id="A0A813JY05"/>
<evidence type="ECO:0000313" key="3">
    <source>
        <dbReference type="EMBL" id="CAE8692208.1"/>
    </source>
</evidence>
<evidence type="ECO:0000259" key="2">
    <source>
        <dbReference type="Pfam" id="PF25574"/>
    </source>
</evidence>